<proteinExistence type="predicted"/>
<sequence>MSKKLPSQERLKEILIYDPDTGIFTNKVSRGRGGKAGSLAGYLRKDGYITIKIDKIDYLAHRLAFLYMTGSIPDLIDHKNRIRSDNRWINLREATSQSNNRNCTASSKSGYLGVHWNKQLQKWQVQVIDNNGKNIYGGVFDYLDLESAVIKANELRKTLHGNEAVIEDFYTNYYPPIEELNK</sequence>
<organism evidence="2 3">
    <name type="scientific">Escherichia phage phiLLS</name>
    <dbReference type="NCBI Taxonomy" id="1965465"/>
    <lineage>
        <taxon>Viruses</taxon>
        <taxon>Duplodnaviria</taxon>
        <taxon>Heunggongvirae</taxon>
        <taxon>Uroviricota</taxon>
        <taxon>Caudoviricetes</taxon>
        <taxon>Demerecviridae</taxon>
        <taxon>Markadamsvirinae</taxon>
        <taxon>Tequintavirus</taxon>
        <taxon>Tequintavirus LLS</taxon>
    </lineage>
</organism>
<protein>
    <submittedName>
        <fullName evidence="2">Putative HNH endonuclease</fullName>
    </submittedName>
</protein>
<keyword evidence="3" id="KW-1185">Reference proteome</keyword>
<dbReference type="InterPro" id="IPR003615">
    <property type="entry name" value="HNH_nuc"/>
</dbReference>
<dbReference type="EMBL" id="KY677846">
    <property type="protein sequence ID" value="ARB06873.1"/>
    <property type="molecule type" value="Genomic_DNA"/>
</dbReference>
<keyword evidence="2" id="KW-0255">Endonuclease</keyword>
<evidence type="ECO:0000313" key="3">
    <source>
        <dbReference type="Proteomes" id="UP000223034"/>
    </source>
</evidence>
<dbReference type="Pfam" id="PF13392">
    <property type="entry name" value="HNH_3"/>
    <property type="match status" value="1"/>
</dbReference>
<dbReference type="GO" id="GO:0004519">
    <property type="term" value="F:endonuclease activity"/>
    <property type="evidence" value="ECO:0007669"/>
    <property type="project" value="UniProtKB-KW"/>
</dbReference>
<name>A0A1V0DZL1_9CAUD</name>
<keyword evidence="2" id="KW-0378">Hydrolase</keyword>
<accession>A0A1V0DZL1</accession>
<dbReference type="SUPFAM" id="SSF54060">
    <property type="entry name" value="His-Me finger endonucleases"/>
    <property type="match status" value="1"/>
</dbReference>
<keyword evidence="2" id="KW-0540">Nuclease</keyword>
<dbReference type="Gene3D" id="3.90.75.20">
    <property type="match status" value="1"/>
</dbReference>
<evidence type="ECO:0000313" key="2">
    <source>
        <dbReference type="EMBL" id="ARB06873.1"/>
    </source>
</evidence>
<dbReference type="Proteomes" id="UP000223034">
    <property type="component" value="Segment"/>
</dbReference>
<feature type="domain" description="HNH nuclease" evidence="1">
    <location>
        <begin position="58"/>
        <end position="101"/>
    </location>
</feature>
<evidence type="ECO:0000259" key="1">
    <source>
        <dbReference type="Pfam" id="PF13392"/>
    </source>
</evidence>
<dbReference type="InterPro" id="IPR044925">
    <property type="entry name" value="His-Me_finger_sf"/>
</dbReference>
<reference evidence="2 3" key="1">
    <citation type="submission" date="2017-02" db="EMBL/GenBank/DDBJ databases">
        <title>Complete genome sequence of new bacteriophage phiLLS.</title>
        <authorList>
            <person name="Rubi-Rangel L."/>
            <person name="Amarillas L."/>
            <person name="Carrillo H."/>
            <person name="Leon-Felix J."/>
        </authorList>
    </citation>
    <scope>NUCLEOTIDE SEQUENCE [LARGE SCALE GENOMIC DNA]</scope>
</reference>
<gene>
    <name evidence="2" type="ORF">lls_45</name>
</gene>